<evidence type="ECO:0000313" key="8">
    <source>
        <dbReference type="Proteomes" id="UP000472372"/>
    </source>
</evidence>
<sequence length="371" mass="41923">MAFRYCTLPDTFNNSIAATKVEYRQLGKSGLRVSNPTFGGLSVGDPKWAGWIMKRSEAFMLLKGAYDRGINTWDTANVYSNGASEEIMGAVLGEFKIPRRKVVIMTKVYRVMPDIELPQDHADARKNVAYFEKEADSSKDHVNQWGLSRSAIFDSVDDSLQRLGTTYIDVLQIHRFDPHVPPEETMRALHDLVQSGKVRYLGASSMWAHELSILQHTAERLGLTQFSCVQIRYNLLYREEEREMIKYCNRTGVGIMIWEALAAGMVARPLSQHGSSPRSQALINIGEDKDKPTEADKEIIHRVHELAQRHNWPMTSVALAWLNARVTAPVIGFNSLHAMDEVLAARGRSLTAEEERYLEEPYVSKAVFGHV</sequence>
<comment type="pathway">
    <text evidence="1">Mycotoxin biosynthesis.</text>
</comment>
<gene>
    <name evidence="7" type="ORF">PTTW11_06741</name>
</gene>
<evidence type="ECO:0000259" key="6">
    <source>
        <dbReference type="Pfam" id="PF00248"/>
    </source>
</evidence>
<evidence type="ECO:0000256" key="4">
    <source>
        <dbReference type="ARBA" id="ARBA00023002"/>
    </source>
</evidence>
<evidence type="ECO:0000256" key="5">
    <source>
        <dbReference type="ARBA" id="ARBA00023026"/>
    </source>
</evidence>
<dbReference type="GO" id="GO:0005829">
    <property type="term" value="C:cytosol"/>
    <property type="evidence" value="ECO:0007669"/>
    <property type="project" value="UniProtKB-ARBA"/>
</dbReference>
<keyword evidence="4" id="KW-0560">Oxidoreductase</keyword>
<dbReference type="GO" id="GO:0016491">
    <property type="term" value="F:oxidoreductase activity"/>
    <property type="evidence" value="ECO:0007669"/>
    <property type="project" value="UniProtKB-KW"/>
</dbReference>
<dbReference type="Proteomes" id="UP000472372">
    <property type="component" value="Chromosome 6"/>
</dbReference>
<organism evidence="7 8">
    <name type="scientific">Pyrenophora teres f. teres</name>
    <dbReference type="NCBI Taxonomy" id="97479"/>
    <lineage>
        <taxon>Eukaryota</taxon>
        <taxon>Fungi</taxon>
        <taxon>Dikarya</taxon>
        <taxon>Ascomycota</taxon>
        <taxon>Pezizomycotina</taxon>
        <taxon>Dothideomycetes</taxon>
        <taxon>Pleosporomycetidae</taxon>
        <taxon>Pleosporales</taxon>
        <taxon>Pleosporineae</taxon>
        <taxon>Pleosporaceae</taxon>
        <taxon>Pyrenophora</taxon>
    </lineage>
</organism>
<dbReference type="CDD" id="cd19079">
    <property type="entry name" value="AKR_EcYajO-like"/>
    <property type="match status" value="1"/>
</dbReference>
<evidence type="ECO:0000313" key="7">
    <source>
        <dbReference type="EMBL" id="CAE7185091.1"/>
    </source>
</evidence>
<comment type="similarity">
    <text evidence="2">Belongs to the aldo/keto reductase family.</text>
</comment>
<dbReference type="EMBL" id="HG992982">
    <property type="protein sequence ID" value="CAE7185091.1"/>
    <property type="molecule type" value="Genomic_DNA"/>
</dbReference>
<protein>
    <submittedName>
        <fullName evidence="7">Aryl-alcohol dehydrogenase NADP</fullName>
    </submittedName>
</protein>
<dbReference type="FunFam" id="3.20.20.100:FF:000004">
    <property type="entry name" value="Oxidoreductase, aldo/keto reductase"/>
    <property type="match status" value="1"/>
</dbReference>
<dbReference type="InterPro" id="IPR023210">
    <property type="entry name" value="NADP_OxRdtase_dom"/>
</dbReference>
<dbReference type="InterPro" id="IPR050523">
    <property type="entry name" value="AKR_Detox_Biosynth"/>
</dbReference>
<dbReference type="AlphaFoldDB" id="A0A6S6W5H2"/>
<keyword evidence="5" id="KW-0843">Virulence</keyword>
<evidence type="ECO:0000256" key="2">
    <source>
        <dbReference type="ARBA" id="ARBA00007905"/>
    </source>
</evidence>
<keyword evidence="3" id="KW-0521">NADP</keyword>
<feature type="domain" description="NADP-dependent oxidoreductase" evidence="6">
    <location>
        <begin position="38"/>
        <end position="360"/>
    </location>
</feature>
<dbReference type="PANTHER" id="PTHR43364">
    <property type="entry name" value="NADH-SPECIFIC METHYLGLYOXAL REDUCTASE-RELATED"/>
    <property type="match status" value="1"/>
</dbReference>
<proteinExistence type="inferred from homology"/>
<accession>A0A6S6W5H2</accession>
<name>A0A6S6W5H2_9PLEO</name>
<dbReference type="Gene3D" id="3.20.20.100">
    <property type="entry name" value="NADP-dependent oxidoreductase domain"/>
    <property type="match status" value="1"/>
</dbReference>
<dbReference type="Pfam" id="PF00248">
    <property type="entry name" value="Aldo_ket_red"/>
    <property type="match status" value="1"/>
</dbReference>
<dbReference type="PANTHER" id="PTHR43364:SF9">
    <property type="entry name" value="OXIDOREDUCTASE"/>
    <property type="match status" value="1"/>
</dbReference>
<evidence type="ECO:0000256" key="1">
    <source>
        <dbReference type="ARBA" id="ARBA00004685"/>
    </source>
</evidence>
<reference evidence="7" key="1">
    <citation type="submission" date="2021-02" db="EMBL/GenBank/DDBJ databases">
        <authorList>
            <person name="Syme A R."/>
            <person name="Syme A R."/>
            <person name="Moolhuijzen P."/>
        </authorList>
    </citation>
    <scope>NUCLEOTIDE SEQUENCE</scope>
    <source>
        <strain evidence="7">W1-1</strain>
    </source>
</reference>
<dbReference type="SUPFAM" id="SSF51430">
    <property type="entry name" value="NAD(P)-linked oxidoreductase"/>
    <property type="match status" value="1"/>
</dbReference>
<dbReference type="InterPro" id="IPR036812">
    <property type="entry name" value="NAD(P)_OxRdtase_dom_sf"/>
</dbReference>
<evidence type="ECO:0000256" key="3">
    <source>
        <dbReference type="ARBA" id="ARBA00022857"/>
    </source>
</evidence>